<sequence>MTPKGFSPFTWRVTIFMNASKGVRIDFRFIMWLRSRSLIGRLTFFQILKRRSMRDFMISRGFLSKWTLSFLHFLLLQFRTLFHKFRVFILQSADELLASLDVLRAPRISKLFSNSCYILVGNQEPRSGVGLSITRPVQHPVEC</sequence>
<proteinExistence type="predicted"/>
<protein>
    <submittedName>
        <fullName evidence="1">Maturase K</fullName>
    </submittedName>
</protein>
<evidence type="ECO:0000313" key="1">
    <source>
        <dbReference type="EMBL" id="GER32622.1"/>
    </source>
</evidence>
<reference evidence="2" key="1">
    <citation type="journal article" date="2019" name="Curr. Biol.">
        <title>Genome Sequence of Striga asiatica Provides Insight into the Evolution of Plant Parasitism.</title>
        <authorList>
            <person name="Yoshida S."/>
            <person name="Kim S."/>
            <person name="Wafula E.K."/>
            <person name="Tanskanen J."/>
            <person name="Kim Y.M."/>
            <person name="Honaas L."/>
            <person name="Yang Z."/>
            <person name="Spallek T."/>
            <person name="Conn C.E."/>
            <person name="Ichihashi Y."/>
            <person name="Cheong K."/>
            <person name="Cui S."/>
            <person name="Der J.P."/>
            <person name="Gundlach H."/>
            <person name="Jiao Y."/>
            <person name="Hori C."/>
            <person name="Ishida J.K."/>
            <person name="Kasahara H."/>
            <person name="Kiba T."/>
            <person name="Kim M.S."/>
            <person name="Koo N."/>
            <person name="Laohavisit A."/>
            <person name="Lee Y.H."/>
            <person name="Lumba S."/>
            <person name="McCourt P."/>
            <person name="Mortimer J.C."/>
            <person name="Mutuku J.M."/>
            <person name="Nomura T."/>
            <person name="Sasaki-Sekimoto Y."/>
            <person name="Seto Y."/>
            <person name="Wang Y."/>
            <person name="Wakatake T."/>
            <person name="Sakakibara H."/>
            <person name="Demura T."/>
            <person name="Yamaguchi S."/>
            <person name="Yoneyama K."/>
            <person name="Manabe R.I."/>
            <person name="Nelson D.C."/>
            <person name="Schulman A.H."/>
            <person name="Timko M.P."/>
            <person name="dePamphilis C.W."/>
            <person name="Choi D."/>
            <person name="Shirasu K."/>
        </authorList>
    </citation>
    <scope>NUCLEOTIDE SEQUENCE [LARGE SCALE GENOMIC DNA]</scope>
    <source>
        <strain evidence="2">cv. UVA1</strain>
    </source>
</reference>
<dbReference type="AlphaFoldDB" id="A0A5A7PJ25"/>
<evidence type="ECO:0000313" key="2">
    <source>
        <dbReference type="Proteomes" id="UP000325081"/>
    </source>
</evidence>
<gene>
    <name evidence="1" type="ORF">STAS_08696</name>
</gene>
<dbReference type="Proteomes" id="UP000325081">
    <property type="component" value="Unassembled WGS sequence"/>
</dbReference>
<name>A0A5A7PJ25_STRAF</name>
<dbReference type="EMBL" id="BKCP01004627">
    <property type="protein sequence ID" value="GER32622.1"/>
    <property type="molecule type" value="Genomic_DNA"/>
</dbReference>
<keyword evidence="2" id="KW-1185">Reference proteome</keyword>
<accession>A0A5A7PJ25</accession>
<comment type="caution">
    <text evidence="1">The sequence shown here is derived from an EMBL/GenBank/DDBJ whole genome shotgun (WGS) entry which is preliminary data.</text>
</comment>
<organism evidence="1 2">
    <name type="scientific">Striga asiatica</name>
    <name type="common">Asiatic witchweed</name>
    <name type="synonym">Buchnera asiatica</name>
    <dbReference type="NCBI Taxonomy" id="4170"/>
    <lineage>
        <taxon>Eukaryota</taxon>
        <taxon>Viridiplantae</taxon>
        <taxon>Streptophyta</taxon>
        <taxon>Embryophyta</taxon>
        <taxon>Tracheophyta</taxon>
        <taxon>Spermatophyta</taxon>
        <taxon>Magnoliopsida</taxon>
        <taxon>eudicotyledons</taxon>
        <taxon>Gunneridae</taxon>
        <taxon>Pentapetalae</taxon>
        <taxon>asterids</taxon>
        <taxon>lamiids</taxon>
        <taxon>Lamiales</taxon>
        <taxon>Orobanchaceae</taxon>
        <taxon>Buchnereae</taxon>
        <taxon>Striga</taxon>
    </lineage>
</organism>